<evidence type="ECO:0000313" key="3">
    <source>
        <dbReference type="Proteomes" id="UP000019151"/>
    </source>
</evidence>
<dbReference type="KEGG" id="gba:J421_4756"/>
<dbReference type="OrthoDB" id="59888at2"/>
<dbReference type="InterPro" id="IPR029058">
    <property type="entry name" value="AB_hydrolase_fold"/>
</dbReference>
<dbReference type="Proteomes" id="UP000019151">
    <property type="component" value="Plasmid 1"/>
</dbReference>
<accession>W0RNH4</accession>
<evidence type="ECO:0000259" key="1">
    <source>
        <dbReference type="Pfam" id="PF00561"/>
    </source>
</evidence>
<sequence length="323" mass="34587">MRSLPFVLAAALLLPPNGDPTPPGRLVDIGGQRIHLYCTGRGAPTVILESGLGDASPIWSLVQPSVAATTRVCSYDRGGYAWSDPGARPRSFAQLALELHTALVRSGERGPFVLVGQSYGGLVVRGFAARYRREVAGMVLVDAVHEDEHIVYGGAPHRIRDGARGRVAPPPRIALDTATLHAKPAATIPADVPLEPPLDRLPASAQRVLRWALARPALQATWAAETDWSPEELARFHAERLTDRATLGGVPLVVLARTHGGYESGMAISADSLERERLALQRDLAALSRRGRLVVAPNAGHNIHVEDPGLVVRAIAEVVTRAR</sequence>
<feature type="domain" description="AB hydrolase-1" evidence="1">
    <location>
        <begin position="44"/>
        <end position="173"/>
    </location>
</feature>
<dbReference type="AlphaFoldDB" id="W0RNH4"/>
<protein>
    <submittedName>
        <fullName evidence="2">Alpha/beta hydrolase fold protein</fullName>
    </submittedName>
</protein>
<keyword evidence="3" id="KW-1185">Reference proteome</keyword>
<dbReference type="Gene3D" id="3.40.50.1820">
    <property type="entry name" value="alpha/beta hydrolase"/>
    <property type="match status" value="1"/>
</dbReference>
<dbReference type="PANTHER" id="PTHR43689:SF8">
    <property type="entry name" value="ALPHA_BETA-HYDROLASES SUPERFAMILY PROTEIN"/>
    <property type="match status" value="1"/>
</dbReference>
<dbReference type="PANTHER" id="PTHR43689">
    <property type="entry name" value="HYDROLASE"/>
    <property type="match status" value="1"/>
</dbReference>
<dbReference type="FunCoup" id="W0RNH4">
    <property type="interactions" value="13"/>
</dbReference>
<organism evidence="2 3">
    <name type="scientific">Gemmatirosa kalamazoonensis</name>
    <dbReference type="NCBI Taxonomy" id="861299"/>
    <lineage>
        <taxon>Bacteria</taxon>
        <taxon>Pseudomonadati</taxon>
        <taxon>Gemmatimonadota</taxon>
        <taxon>Gemmatimonadia</taxon>
        <taxon>Gemmatimonadales</taxon>
        <taxon>Gemmatimonadaceae</taxon>
        <taxon>Gemmatirosa</taxon>
    </lineage>
</organism>
<geneLocation type="plasmid" evidence="2 3">
    <name>1</name>
</geneLocation>
<keyword evidence="2" id="KW-0378">Hydrolase</keyword>
<dbReference type="Pfam" id="PF00561">
    <property type="entry name" value="Abhydrolase_1"/>
    <property type="match status" value="1"/>
</dbReference>
<dbReference type="GO" id="GO:0016787">
    <property type="term" value="F:hydrolase activity"/>
    <property type="evidence" value="ECO:0007669"/>
    <property type="project" value="UniProtKB-KW"/>
</dbReference>
<dbReference type="HOGENOM" id="CLU_020336_9_0_0"/>
<name>W0RNH4_9BACT</name>
<dbReference type="RefSeq" id="WP_104023227.1">
    <property type="nucleotide sequence ID" value="NZ_CP007129.1"/>
</dbReference>
<dbReference type="InterPro" id="IPR000073">
    <property type="entry name" value="AB_hydrolase_1"/>
</dbReference>
<dbReference type="InParanoid" id="W0RNH4"/>
<reference evidence="2 3" key="1">
    <citation type="journal article" date="2014" name="Genome Announc.">
        <title>Genome Sequence and Methylome of Soil Bacterium Gemmatirosa kalamazoonensis KBS708T, a Member of the Rarely Cultivated Gemmatimonadetes Phylum.</title>
        <authorList>
            <person name="Debruyn J.M."/>
            <person name="Radosevich M."/>
            <person name="Wommack K.E."/>
            <person name="Polson S.W."/>
            <person name="Hauser L.J."/>
            <person name="Fawaz M.N."/>
            <person name="Korlach J."/>
            <person name="Tsai Y.C."/>
        </authorList>
    </citation>
    <scope>NUCLEOTIDE SEQUENCE [LARGE SCALE GENOMIC DNA]</scope>
    <source>
        <strain evidence="2 3">KBS708</strain>
        <plasmid evidence="3">Plasmid 1</plasmid>
    </source>
</reference>
<proteinExistence type="predicted"/>
<keyword evidence="2" id="KW-0614">Plasmid</keyword>
<dbReference type="SUPFAM" id="SSF53474">
    <property type="entry name" value="alpha/beta-Hydrolases"/>
    <property type="match status" value="1"/>
</dbReference>
<dbReference type="PATRIC" id="fig|861299.3.peg.4807"/>
<gene>
    <name evidence="2" type="ORF">J421_4756</name>
</gene>
<evidence type="ECO:0000313" key="2">
    <source>
        <dbReference type="EMBL" id="AHG92291.1"/>
    </source>
</evidence>
<dbReference type="EMBL" id="CP007129">
    <property type="protein sequence ID" value="AHG92291.1"/>
    <property type="molecule type" value="Genomic_DNA"/>
</dbReference>